<dbReference type="Proteomes" id="UP000276215">
    <property type="component" value="Unassembled WGS sequence"/>
</dbReference>
<sequence length="75" mass="8594">MEVLMWISRSERPLKAQELCHELAVEAGTIDLNVDNIPLIKTLLGCTQDLLRLISNQQSLLDYGGDYYYHRTVSK</sequence>
<protein>
    <submittedName>
        <fullName evidence="1">Uncharacterized protein</fullName>
    </submittedName>
</protein>
<gene>
    <name evidence="1" type="ORF">L873DRAFT_1919073</name>
</gene>
<name>A0A3N4JGN1_9PEZI</name>
<accession>A0A3N4JGN1</accession>
<evidence type="ECO:0000313" key="1">
    <source>
        <dbReference type="EMBL" id="RPA97429.1"/>
    </source>
</evidence>
<proteinExistence type="predicted"/>
<keyword evidence="2" id="KW-1185">Reference proteome</keyword>
<evidence type="ECO:0000313" key="2">
    <source>
        <dbReference type="Proteomes" id="UP000276215"/>
    </source>
</evidence>
<dbReference type="OrthoDB" id="195446at2759"/>
<organism evidence="1 2">
    <name type="scientific">Choiromyces venosus 120613-1</name>
    <dbReference type="NCBI Taxonomy" id="1336337"/>
    <lineage>
        <taxon>Eukaryota</taxon>
        <taxon>Fungi</taxon>
        <taxon>Dikarya</taxon>
        <taxon>Ascomycota</taxon>
        <taxon>Pezizomycotina</taxon>
        <taxon>Pezizomycetes</taxon>
        <taxon>Pezizales</taxon>
        <taxon>Tuberaceae</taxon>
        <taxon>Choiromyces</taxon>
    </lineage>
</organism>
<dbReference type="AlphaFoldDB" id="A0A3N4JGN1"/>
<dbReference type="EMBL" id="ML120404">
    <property type="protein sequence ID" value="RPA97429.1"/>
    <property type="molecule type" value="Genomic_DNA"/>
</dbReference>
<reference evidence="1 2" key="1">
    <citation type="journal article" date="2018" name="Nat. Ecol. Evol.">
        <title>Pezizomycetes genomes reveal the molecular basis of ectomycorrhizal truffle lifestyle.</title>
        <authorList>
            <person name="Murat C."/>
            <person name="Payen T."/>
            <person name="Noel B."/>
            <person name="Kuo A."/>
            <person name="Morin E."/>
            <person name="Chen J."/>
            <person name="Kohler A."/>
            <person name="Krizsan K."/>
            <person name="Balestrini R."/>
            <person name="Da Silva C."/>
            <person name="Montanini B."/>
            <person name="Hainaut M."/>
            <person name="Levati E."/>
            <person name="Barry K.W."/>
            <person name="Belfiori B."/>
            <person name="Cichocki N."/>
            <person name="Clum A."/>
            <person name="Dockter R.B."/>
            <person name="Fauchery L."/>
            <person name="Guy J."/>
            <person name="Iotti M."/>
            <person name="Le Tacon F."/>
            <person name="Lindquist E.A."/>
            <person name="Lipzen A."/>
            <person name="Malagnac F."/>
            <person name="Mello A."/>
            <person name="Molinier V."/>
            <person name="Miyauchi S."/>
            <person name="Poulain J."/>
            <person name="Riccioni C."/>
            <person name="Rubini A."/>
            <person name="Sitrit Y."/>
            <person name="Splivallo R."/>
            <person name="Traeger S."/>
            <person name="Wang M."/>
            <person name="Zifcakova L."/>
            <person name="Wipf D."/>
            <person name="Zambonelli A."/>
            <person name="Paolocci F."/>
            <person name="Nowrousian M."/>
            <person name="Ottonello S."/>
            <person name="Baldrian P."/>
            <person name="Spatafora J.W."/>
            <person name="Henrissat B."/>
            <person name="Nagy L.G."/>
            <person name="Aury J.M."/>
            <person name="Wincker P."/>
            <person name="Grigoriev I.V."/>
            <person name="Bonfante P."/>
            <person name="Martin F.M."/>
        </authorList>
    </citation>
    <scope>NUCLEOTIDE SEQUENCE [LARGE SCALE GENOMIC DNA]</scope>
    <source>
        <strain evidence="1 2">120613-1</strain>
    </source>
</reference>